<dbReference type="CDD" id="cd14789">
    <property type="entry name" value="Tiki"/>
    <property type="match status" value="1"/>
</dbReference>
<dbReference type="InterPro" id="IPR047111">
    <property type="entry name" value="YbaP-like"/>
</dbReference>
<keyword evidence="3" id="KW-1185">Reference proteome</keyword>
<keyword evidence="1" id="KW-0732">Signal</keyword>
<gene>
    <name evidence="2" type="ORF">GRI58_06165</name>
</gene>
<accession>A0A845AHW0</accession>
<dbReference type="Pfam" id="PF01963">
    <property type="entry name" value="TraB_PrgY_gumN"/>
    <property type="match status" value="1"/>
</dbReference>
<dbReference type="OrthoDB" id="9806326at2"/>
<feature type="chain" id="PRO_5032674663" evidence="1">
    <location>
        <begin position="31"/>
        <end position="313"/>
    </location>
</feature>
<dbReference type="EMBL" id="WTYA01000004">
    <property type="protein sequence ID" value="MXP28405.1"/>
    <property type="molecule type" value="Genomic_DNA"/>
</dbReference>
<proteinExistence type="predicted"/>
<dbReference type="Proteomes" id="UP000439780">
    <property type="component" value="Unassembled WGS sequence"/>
</dbReference>
<organism evidence="2 3">
    <name type="scientific">Qipengyuania algicida</name>
    <dbReference type="NCBI Taxonomy" id="1836209"/>
    <lineage>
        <taxon>Bacteria</taxon>
        <taxon>Pseudomonadati</taxon>
        <taxon>Pseudomonadota</taxon>
        <taxon>Alphaproteobacteria</taxon>
        <taxon>Sphingomonadales</taxon>
        <taxon>Erythrobacteraceae</taxon>
        <taxon>Qipengyuania</taxon>
    </lineage>
</organism>
<comment type="caution">
    <text evidence="2">The sequence shown here is derived from an EMBL/GenBank/DDBJ whole genome shotgun (WGS) entry which is preliminary data.</text>
</comment>
<dbReference type="AlphaFoldDB" id="A0A845AHW0"/>
<feature type="signal peptide" evidence="1">
    <location>
        <begin position="1"/>
        <end position="30"/>
    </location>
</feature>
<evidence type="ECO:0000256" key="1">
    <source>
        <dbReference type="SAM" id="SignalP"/>
    </source>
</evidence>
<sequence>MIRFKSRFTAALAATTLLAGFQASPGFTQAAAAKAESAPATEEAPTLATPALWKLSDKDTTIYLFGTVHALPKGINWDHGAVAKAMESAGTLVTEVPMKAMDAPETQAMFLQHAKLPEGQTLRGLLDPEQLKTYEAAMTKLGLPVATFDKFEPWFASITLTMIPLLKQGYNPANGVDKTIDAKLPDAVKRESLETIQYQLGLFDQMPQDMQVKFLVSTAEQVDDVGKTIDAMVADWTKGNADGLAELMNKDLDDPAVADRLLYQRNRNWAKWIEQRMDKPGTVFIAVGAGHLAGDKSVQAYLGKDGLKVTRVQ</sequence>
<name>A0A845AHW0_9SPHN</name>
<dbReference type="PANTHER" id="PTHR40590:SF1">
    <property type="entry name" value="CYTOPLASMIC PROTEIN"/>
    <property type="match status" value="1"/>
</dbReference>
<reference evidence="2 3" key="1">
    <citation type="submission" date="2019-12" db="EMBL/GenBank/DDBJ databases">
        <title>Genomic-based taxomic classification of the family Erythrobacteraceae.</title>
        <authorList>
            <person name="Xu L."/>
        </authorList>
    </citation>
    <scope>NUCLEOTIDE SEQUENCE [LARGE SCALE GENOMIC DNA]</scope>
    <source>
        <strain evidence="2 3">KEMB 9005-328</strain>
    </source>
</reference>
<protein>
    <submittedName>
        <fullName evidence="2">TraB/GumN family protein</fullName>
    </submittedName>
</protein>
<dbReference type="InterPro" id="IPR002816">
    <property type="entry name" value="TraB/PrgY/GumN_fam"/>
</dbReference>
<dbReference type="PANTHER" id="PTHR40590">
    <property type="entry name" value="CYTOPLASMIC PROTEIN-RELATED"/>
    <property type="match status" value="1"/>
</dbReference>
<evidence type="ECO:0000313" key="3">
    <source>
        <dbReference type="Proteomes" id="UP000439780"/>
    </source>
</evidence>
<evidence type="ECO:0000313" key="2">
    <source>
        <dbReference type="EMBL" id="MXP28405.1"/>
    </source>
</evidence>
<dbReference type="RefSeq" id="WP_160752715.1">
    <property type="nucleotide sequence ID" value="NZ_WTYA01000004.1"/>
</dbReference>